<keyword evidence="1" id="KW-1133">Transmembrane helix</keyword>
<accession>A0A016TJX3</accession>
<keyword evidence="1" id="KW-0812">Transmembrane</keyword>
<gene>
    <name evidence="3" type="primary">Acey_s0097.g3000</name>
    <name evidence="3" type="ORF">Y032_0097g3000</name>
</gene>
<feature type="transmembrane region" description="Helical" evidence="1">
    <location>
        <begin position="45"/>
        <end position="67"/>
    </location>
</feature>
<dbReference type="Pfam" id="PF10328">
    <property type="entry name" value="7TM_GPCR_Srx"/>
    <property type="match status" value="1"/>
</dbReference>
<protein>
    <recommendedName>
        <fullName evidence="2">7TM GPCR serpentine receptor class x (Srx) domain-containing protein</fullName>
    </recommendedName>
</protein>
<evidence type="ECO:0000313" key="3">
    <source>
        <dbReference type="EMBL" id="EYC02888.1"/>
    </source>
</evidence>
<sequence>MKLKVGGWRCRLIPPSIPEISLSGSIGNSFAAISTQRFPSFRNSFGLLLTSQSIAEAVLCLLFAFFYSPMVFL</sequence>
<name>A0A016TJX3_9BILA</name>
<organism evidence="3 4">
    <name type="scientific">Ancylostoma ceylanicum</name>
    <dbReference type="NCBI Taxonomy" id="53326"/>
    <lineage>
        <taxon>Eukaryota</taxon>
        <taxon>Metazoa</taxon>
        <taxon>Ecdysozoa</taxon>
        <taxon>Nematoda</taxon>
        <taxon>Chromadorea</taxon>
        <taxon>Rhabditida</taxon>
        <taxon>Rhabditina</taxon>
        <taxon>Rhabditomorpha</taxon>
        <taxon>Strongyloidea</taxon>
        <taxon>Ancylostomatidae</taxon>
        <taxon>Ancylostomatinae</taxon>
        <taxon>Ancylostoma</taxon>
    </lineage>
</organism>
<dbReference type="OrthoDB" id="5849384at2759"/>
<keyword evidence="4" id="KW-1185">Reference proteome</keyword>
<dbReference type="EMBL" id="JARK01001433">
    <property type="protein sequence ID" value="EYC02888.1"/>
    <property type="molecule type" value="Genomic_DNA"/>
</dbReference>
<reference evidence="4" key="1">
    <citation type="journal article" date="2015" name="Nat. Genet.">
        <title>The genome and transcriptome of the zoonotic hookworm Ancylostoma ceylanicum identify infection-specific gene families.</title>
        <authorList>
            <person name="Schwarz E.M."/>
            <person name="Hu Y."/>
            <person name="Antoshechkin I."/>
            <person name="Miller M.M."/>
            <person name="Sternberg P.W."/>
            <person name="Aroian R.V."/>
        </authorList>
    </citation>
    <scope>NUCLEOTIDE SEQUENCE</scope>
    <source>
        <strain evidence="4">HY135</strain>
    </source>
</reference>
<evidence type="ECO:0000313" key="4">
    <source>
        <dbReference type="Proteomes" id="UP000024635"/>
    </source>
</evidence>
<dbReference type="InterPro" id="IPR019430">
    <property type="entry name" value="7TM_GPCR_serpentine_rcpt_Srx"/>
</dbReference>
<comment type="caution">
    <text evidence="3">The sequence shown here is derived from an EMBL/GenBank/DDBJ whole genome shotgun (WGS) entry which is preliminary data.</text>
</comment>
<evidence type="ECO:0000259" key="2">
    <source>
        <dbReference type="Pfam" id="PF10328"/>
    </source>
</evidence>
<proteinExistence type="predicted"/>
<keyword evidence="1" id="KW-0472">Membrane</keyword>
<dbReference type="AlphaFoldDB" id="A0A016TJX3"/>
<dbReference type="Proteomes" id="UP000024635">
    <property type="component" value="Unassembled WGS sequence"/>
</dbReference>
<evidence type="ECO:0000256" key="1">
    <source>
        <dbReference type="SAM" id="Phobius"/>
    </source>
</evidence>
<feature type="domain" description="7TM GPCR serpentine receptor class x (Srx)" evidence="2">
    <location>
        <begin position="20"/>
        <end position="73"/>
    </location>
</feature>